<reference evidence="1 2" key="1">
    <citation type="journal article" date="2006" name="Science">
        <title>The genome of black cottonwood, Populus trichocarpa (Torr. &amp; Gray).</title>
        <authorList>
            <person name="Tuskan G.A."/>
            <person name="Difazio S."/>
            <person name="Jansson S."/>
            <person name="Bohlmann J."/>
            <person name="Grigoriev I."/>
            <person name="Hellsten U."/>
            <person name="Putnam N."/>
            <person name="Ralph S."/>
            <person name="Rombauts S."/>
            <person name="Salamov A."/>
            <person name="Schein J."/>
            <person name="Sterck L."/>
            <person name="Aerts A."/>
            <person name="Bhalerao R.R."/>
            <person name="Bhalerao R.P."/>
            <person name="Blaudez D."/>
            <person name="Boerjan W."/>
            <person name="Brun A."/>
            <person name="Brunner A."/>
            <person name="Busov V."/>
            <person name="Campbell M."/>
            <person name="Carlson J."/>
            <person name="Chalot M."/>
            <person name="Chapman J."/>
            <person name="Chen G.L."/>
            <person name="Cooper D."/>
            <person name="Coutinho P.M."/>
            <person name="Couturier J."/>
            <person name="Covert S."/>
            <person name="Cronk Q."/>
            <person name="Cunningham R."/>
            <person name="Davis J."/>
            <person name="Degroeve S."/>
            <person name="Dejardin A."/>
            <person name="Depamphilis C."/>
            <person name="Detter J."/>
            <person name="Dirks B."/>
            <person name="Dubchak I."/>
            <person name="Duplessis S."/>
            <person name="Ehlting J."/>
            <person name="Ellis B."/>
            <person name="Gendler K."/>
            <person name="Goodstein D."/>
            <person name="Gribskov M."/>
            <person name="Grimwood J."/>
            <person name="Groover A."/>
            <person name="Gunter L."/>
            <person name="Hamberger B."/>
            <person name="Heinze B."/>
            <person name="Helariutta Y."/>
            <person name="Henrissat B."/>
            <person name="Holligan D."/>
            <person name="Holt R."/>
            <person name="Huang W."/>
            <person name="Islam-Faridi N."/>
            <person name="Jones S."/>
            <person name="Jones-Rhoades M."/>
            <person name="Jorgensen R."/>
            <person name="Joshi C."/>
            <person name="Kangasjarvi J."/>
            <person name="Karlsson J."/>
            <person name="Kelleher C."/>
            <person name="Kirkpatrick R."/>
            <person name="Kirst M."/>
            <person name="Kohler A."/>
            <person name="Kalluri U."/>
            <person name="Larimer F."/>
            <person name="Leebens-Mack J."/>
            <person name="Leple J.C."/>
            <person name="Locascio P."/>
            <person name="Lou Y."/>
            <person name="Lucas S."/>
            <person name="Martin F."/>
            <person name="Montanini B."/>
            <person name="Napoli C."/>
            <person name="Nelson D.R."/>
            <person name="Nelson C."/>
            <person name="Nieminen K."/>
            <person name="Nilsson O."/>
            <person name="Pereda V."/>
            <person name="Peter G."/>
            <person name="Philippe R."/>
            <person name="Pilate G."/>
            <person name="Poliakov A."/>
            <person name="Razumovskaya J."/>
            <person name="Richardson P."/>
            <person name="Rinaldi C."/>
            <person name="Ritland K."/>
            <person name="Rouze P."/>
            <person name="Ryaboy D."/>
            <person name="Schmutz J."/>
            <person name="Schrader J."/>
            <person name="Segerman B."/>
            <person name="Shin H."/>
            <person name="Siddiqui A."/>
            <person name="Sterky F."/>
            <person name="Terry A."/>
            <person name="Tsai C.J."/>
            <person name="Uberbacher E."/>
            <person name="Unneberg P."/>
            <person name="Vahala J."/>
            <person name="Wall K."/>
            <person name="Wessler S."/>
            <person name="Yang G."/>
            <person name="Yin T."/>
            <person name="Douglas C."/>
            <person name="Marra M."/>
            <person name="Sandberg G."/>
            <person name="Van de Peer Y."/>
            <person name="Rokhsar D."/>
        </authorList>
    </citation>
    <scope>NUCLEOTIDE SEQUENCE [LARGE SCALE GENOMIC DNA]</scope>
    <source>
        <strain evidence="2">cv. Nisqually</strain>
    </source>
</reference>
<gene>
    <name evidence="1" type="ORF">POPTR_010G085800</name>
</gene>
<dbReference type="InParanoid" id="A0A2K1YR01"/>
<dbReference type="EMBL" id="CM009299">
    <property type="protein sequence ID" value="PNT15453.1"/>
    <property type="molecule type" value="Genomic_DNA"/>
</dbReference>
<protein>
    <submittedName>
        <fullName evidence="1">Uncharacterized protein</fullName>
    </submittedName>
</protein>
<evidence type="ECO:0000313" key="1">
    <source>
        <dbReference type="EMBL" id="PNT15453.1"/>
    </source>
</evidence>
<dbReference type="AlphaFoldDB" id="A0A2K1YR01"/>
<organism evidence="1 2">
    <name type="scientific">Populus trichocarpa</name>
    <name type="common">Western balsam poplar</name>
    <name type="synonym">Populus balsamifera subsp. trichocarpa</name>
    <dbReference type="NCBI Taxonomy" id="3694"/>
    <lineage>
        <taxon>Eukaryota</taxon>
        <taxon>Viridiplantae</taxon>
        <taxon>Streptophyta</taxon>
        <taxon>Embryophyta</taxon>
        <taxon>Tracheophyta</taxon>
        <taxon>Spermatophyta</taxon>
        <taxon>Magnoliopsida</taxon>
        <taxon>eudicotyledons</taxon>
        <taxon>Gunneridae</taxon>
        <taxon>Pentapetalae</taxon>
        <taxon>rosids</taxon>
        <taxon>fabids</taxon>
        <taxon>Malpighiales</taxon>
        <taxon>Salicaceae</taxon>
        <taxon>Saliceae</taxon>
        <taxon>Populus</taxon>
    </lineage>
</organism>
<sequence length="65" mass="7104">MLDKLMVSLWPCTSLTQIGFHSFQVPKICHQGFKLLAFSTKKRLADKAVLPNKTACSLPVAGGET</sequence>
<proteinExistence type="predicted"/>
<evidence type="ECO:0000313" key="2">
    <source>
        <dbReference type="Proteomes" id="UP000006729"/>
    </source>
</evidence>
<accession>A0A2K1YR01</accession>
<keyword evidence="2" id="KW-1185">Reference proteome</keyword>
<name>A0A2K1YR01_POPTR</name>
<dbReference type="Proteomes" id="UP000006729">
    <property type="component" value="Chromosome 10"/>
</dbReference>